<dbReference type="EMBL" id="JANBPT010000230">
    <property type="protein sequence ID" value="KAJ1925283.1"/>
    <property type="molecule type" value="Genomic_DNA"/>
</dbReference>
<keyword evidence="6" id="KW-0472">Membrane</keyword>
<dbReference type="GO" id="GO:0015031">
    <property type="term" value="P:protein transport"/>
    <property type="evidence" value="ECO:0007669"/>
    <property type="project" value="UniProtKB-KW"/>
</dbReference>
<feature type="compositionally biased region" description="Pro residues" evidence="7">
    <location>
        <begin position="263"/>
        <end position="276"/>
    </location>
</feature>
<evidence type="ECO:0000313" key="10">
    <source>
        <dbReference type="EMBL" id="KAJ1925283.1"/>
    </source>
</evidence>
<dbReference type="GO" id="GO:0070971">
    <property type="term" value="C:endoplasmic reticulum exit site"/>
    <property type="evidence" value="ECO:0007669"/>
    <property type="project" value="UniProtKB-ARBA"/>
</dbReference>
<evidence type="ECO:0000256" key="1">
    <source>
        <dbReference type="ARBA" id="ARBA00005927"/>
    </source>
</evidence>
<feature type="region of interest" description="Disordered" evidence="7">
    <location>
        <begin position="193"/>
        <end position="381"/>
    </location>
</feature>
<feature type="region of interest" description="Disordered" evidence="7">
    <location>
        <begin position="1735"/>
        <end position="1809"/>
    </location>
</feature>
<comment type="subcellular location">
    <subcellularLocation>
        <location evidence="6">Endoplasmic reticulum membrane</location>
    </subcellularLocation>
</comment>
<keyword evidence="6" id="KW-0072">Autophagy</keyword>
<feature type="region of interest" description="Disordered" evidence="7">
    <location>
        <begin position="1586"/>
        <end position="1652"/>
    </location>
</feature>
<feature type="compositionally biased region" description="Low complexity" evidence="7">
    <location>
        <begin position="1531"/>
        <end position="1543"/>
    </location>
</feature>
<organism evidence="10 11">
    <name type="scientific">Tieghemiomyces parasiticus</name>
    <dbReference type="NCBI Taxonomy" id="78921"/>
    <lineage>
        <taxon>Eukaryota</taxon>
        <taxon>Fungi</taxon>
        <taxon>Fungi incertae sedis</taxon>
        <taxon>Zoopagomycota</taxon>
        <taxon>Kickxellomycotina</taxon>
        <taxon>Dimargaritomycetes</taxon>
        <taxon>Dimargaritales</taxon>
        <taxon>Dimargaritaceae</taxon>
        <taxon>Tieghemiomyces</taxon>
    </lineage>
</organism>
<comment type="similarity">
    <text evidence="1 6">Belongs to the SEC16 family.</text>
</comment>
<evidence type="ECO:0000256" key="6">
    <source>
        <dbReference type="RuleBase" id="RU364101"/>
    </source>
</evidence>
<feature type="compositionally biased region" description="Basic and acidic residues" evidence="7">
    <location>
        <begin position="1544"/>
        <end position="1555"/>
    </location>
</feature>
<evidence type="ECO:0000256" key="2">
    <source>
        <dbReference type="ARBA" id="ARBA00022448"/>
    </source>
</evidence>
<dbReference type="Proteomes" id="UP001150569">
    <property type="component" value="Unassembled WGS sequence"/>
</dbReference>
<dbReference type="PANTHER" id="PTHR13402">
    <property type="entry name" value="RGPR-RELATED"/>
    <property type="match status" value="1"/>
</dbReference>
<keyword evidence="2 6" id="KW-0813">Transport</keyword>
<dbReference type="CDD" id="cd09233">
    <property type="entry name" value="ACE1-Sec16-like"/>
    <property type="match status" value="1"/>
</dbReference>
<feature type="compositionally biased region" description="Pro residues" evidence="7">
    <location>
        <begin position="1900"/>
        <end position="1911"/>
    </location>
</feature>
<feature type="region of interest" description="Disordered" evidence="7">
    <location>
        <begin position="1531"/>
        <end position="1560"/>
    </location>
</feature>
<feature type="compositionally biased region" description="Pro residues" evidence="7">
    <location>
        <begin position="1868"/>
        <end position="1885"/>
    </location>
</feature>
<feature type="region of interest" description="Disordered" evidence="7">
    <location>
        <begin position="742"/>
        <end position="774"/>
    </location>
</feature>
<reference evidence="10" key="1">
    <citation type="submission" date="2022-07" db="EMBL/GenBank/DDBJ databases">
        <title>Phylogenomic reconstructions and comparative analyses of Kickxellomycotina fungi.</title>
        <authorList>
            <person name="Reynolds N.K."/>
            <person name="Stajich J.E."/>
            <person name="Barry K."/>
            <person name="Grigoriev I.V."/>
            <person name="Crous P."/>
            <person name="Smith M.E."/>
        </authorList>
    </citation>
    <scope>NUCLEOTIDE SEQUENCE</scope>
    <source>
        <strain evidence="10">RSA 861</strain>
    </source>
</reference>
<feature type="compositionally biased region" description="Polar residues" evidence="7">
    <location>
        <begin position="1795"/>
        <end position="1804"/>
    </location>
</feature>
<feature type="domain" description="Sec16 Sec23-binding" evidence="8">
    <location>
        <begin position="1194"/>
        <end position="1530"/>
    </location>
</feature>
<accession>A0A9W8DVB7</accession>
<dbReference type="GO" id="GO:0012507">
    <property type="term" value="C:ER to Golgi transport vesicle membrane"/>
    <property type="evidence" value="ECO:0007669"/>
    <property type="project" value="TreeGrafter"/>
</dbReference>
<evidence type="ECO:0000256" key="3">
    <source>
        <dbReference type="ARBA" id="ARBA00022824"/>
    </source>
</evidence>
<feature type="compositionally biased region" description="Low complexity" evidence="7">
    <location>
        <begin position="1618"/>
        <end position="1627"/>
    </location>
</feature>
<dbReference type="OrthoDB" id="8918678at2759"/>
<feature type="compositionally biased region" description="Pro residues" evidence="7">
    <location>
        <begin position="47"/>
        <end position="58"/>
    </location>
</feature>
<dbReference type="InterPro" id="IPR024340">
    <property type="entry name" value="Sec16_CCD"/>
</dbReference>
<proteinExistence type="inferred from homology"/>
<dbReference type="Pfam" id="PF12931">
    <property type="entry name" value="TPR_Sec16"/>
    <property type="match status" value="1"/>
</dbReference>
<feature type="compositionally biased region" description="Low complexity" evidence="7">
    <location>
        <begin position="204"/>
        <end position="215"/>
    </location>
</feature>
<feature type="region of interest" description="Disordered" evidence="7">
    <location>
        <begin position="1857"/>
        <end position="1980"/>
    </location>
</feature>
<feature type="region of interest" description="Disordered" evidence="7">
    <location>
        <begin position="704"/>
        <end position="723"/>
    </location>
</feature>
<keyword evidence="4 6" id="KW-0931">ER-Golgi transport</keyword>
<name>A0A9W8DVB7_9FUNG</name>
<feature type="compositionally biased region" description="Pro residues" evidence="7">
    <location>
        <begin position="539"/>
        <end position="548"/>
    </location>
</feature>
<feature type="region of interest" description="Disordered" evidence="7">
    <location>
        <begin position="505"/>
        <end position="549"/>
    </location>
</feature>
<gene>
    <name evidence="10" type="ORF">IWQ60_004653</name>
</gene>
<keyword evidence="11" id="KW-1185">Reference proteome</keyword>
<evidence type="ECO:0000259" key="9">
    <source>
        <dbReference type="Pfam" id="PF12932"/>
    </source>
</evidence>
<sequence length="1980" mass="205406">MAAPPNPTPANEGPIPFFSGDNDDSANWLTPAHVQQPLPTASHQHHPPPSSGAPPPPLTHHGATNPHQGYEQYPEGYDPYYANPDASYSHDPNASYNYDPNAGYSLDPNANYSADPNSDYVHDPNAAAGYDYSTTQDPYYDPSAQHDPNAYYSEETAHSADPTTAAAAGQEYQPYYDEYGGYYAEDGTYVPYDASQYEPYDPNTYDPAYYTAAADGTQTTEDPNAAAEGYIEGNHGPHVYQTTEDEYAYPSDLTAHAKTTTEVPPPPASIPAPAPVNPASFFDSLAVEPPTEPATSQLPTPTAPPAPTSTATTSSQPPPPPPATFNSPSALDFFESFAAAETPPATATIEETPASAPRPTGAAPPPPPLVSFPAQATGSAAQPVVVESDSPVIPAVVATPEQQPTALTQPPPVSTMTSNAPAIPQVTLTNIHTPAAETDLPADVLTAEISTHIVEADAAAAEGVFPVSLADNAEPHTPLAPPTYHTSPVTHDDVLDELDDLVLTTRPMTEGPPPEAAEPAGPSSAPPPLPHIASTSPPAGCPPAPVPLTGPSIVRSASVPWSDAPAEEVGPPPKGRASSVGNIPHFKTDEEDLNSGLFAPSIVADTPTPVPVAETDDASFFHDLTGDEPSAQPVSSTPRVETTAPDATTAVGDAPGPTPGTLTSDVTDGLDQTFGAHPGTEVADASPNTTVAAEPAADYFPSQATTPGADLTAGVENPHPGYAESVAPSEYQVADVNYDPYASTGHDYGTGEEGGYSDTAGSVPPATEAEPDYAQAATPAVSAEYLVTSTMHPAYVDQHHDFYHQAAEVPETVAHAHAFSAAPPTEYSPAAAADPESGYADTLPPSDYQTADANYDPYGHGVPADYGTGEAGGYDYGYEYGATSEAGATYTENDGYAYDTGAPVPTQTADPAVTYDAAYSAAPETPAEDYTHDAGNPARSQPAEHERAYAATYSTAPEAHAMYDQAPVDPYAHVPMPGPVIGTADTYTYESQGYAPNYGADDGHATRAAPTAVAEHPIPATAPVDQRHQEDVYRRGQGFPVIAFGFGGQVWCTFPQRAQRYSTDTAYHSSYERHYPGQMEKRDLSAVFGPDPTLALDTYPGPLLLHDRSGAKQKKDGVLAYVQQRLDSLSMTPTTEASALIWRTLQGLGQHDGQLLEDPAAIQELCTALRATPSFAHGIAAPTSAVEAELQALESCLLHGDRLGAVKRAVDRRLWAHALIIGSCVGKEVWRDVVQAYTQDVVKNSTAAGPTDETAPHAPSAGPVALRLIYQLFGGAQGSAPLTALWDPQPFPLTDGAAAPFMPATDFTATQPDDPQSLAKAEAKHRALALWPRLVAVVLANQTKGDAPTLTALGDELARTGNVAVAHLCYLLSPRTSSCAGAGAPHSRFTLLTATDATRYDPAALIATEIYEFVLSLRAGKVPAALPHLQPYKLLHAWWLVECGRVSEATRYCDALAGIVDDLARGSPFLTPGFVHQLTALKQRLDGFGATSEASGSNGVSSWLSRRLAKPSFTSLMSAFDSSLDKLITGTDGSTTASTAGDAPRPDEIRPEDPTRALSPPALVQASGSVSATGHGLRSEVLRAAPYSPGGLHMSNGPHRSRPNSALDTTHPPPPLSVSPLPATASPKTRHHSTGHVDTPAPPYSPAGHLPAVSSPLVQPAAYSPVAAVPSAYQQTHAPSPVPAPAPLFYRVDDAGAGEAAPAVNGDGFLNMAPPVPTFAAADFNYGNNAVATPAGGQGDSYPQDDLDDLGFGNSSLSKSRPHPEATSDPAHAAAPTKPQSAPNTPPKKATPTAQGSASGRSTPSGGGMFGFGMIKTLFGGQAKSTETGGTPAVKANLGEESSFVYDPALKRWVNKSASADEQVAQAAPPPPPPKATPISTPAPPAWGASNDGYGAPPSYAAPPSAPPGLPPMGGTMSQPPRGPGTPPLTSLPRGAMPAGTAPGGPPGLGLSKSALPTPTSRGRRGARSRYVDILNTNGS</sequence>
<evidence type="ECO:0000256" key="7">
    <source>
        <dbReference type="SAM" id="MobiDB-lite"/>
    </source>
</evidence>
<evidence type="ECO:0000256" key="5">
    <source>
        <dbReference type="ARBA" id="ARBA00024687"/>
    </source>
</evidence>
<dbReference type="PANTHER" id="PTHR13402:SF6">
    <property type="entry name" value="SECRETORY 16, ISOFORM I"/>
    <property type="match status" value="1"/>
</dbReference>
<feature type="domain" description="Sec16 central conserved" evidence="9">
    <location>
        <begin position="1040"/>
        <end position="1153"/>
    </location>
</feature>
<feature type="region of interest" description="Disordered" evidence="7">
    <location>
        <begin position="472"/>
        <end position="491"/>
    </location>
</feature>
<feature type="region of interest" description="Disordered" evidence="7">
    <location>
        <begin position="561"/>
        <end position="587"/>
    </location>
</feature>
<dbReference type="Pfam" id="PF12932">
    <property type="entry name" value="Sec16"/>
    <property type="match status" value="1"/>
</dbReference>
<dbReference type="Gene3D" id="1.25.40.1030">
    <property type="match status" value="1"/>
</dbReference>
<comment type="caution">
    <text evidence="10">The sequence shown here is derived from an EMBL/GenBank/DDBJ whole genome shotgun (WGS) entry which is preliminary data.</text>
</comment>
<dbReference type="GO" id="GO:0070973">
    <property type="term" value="P:protein localization to endoplasmic reticulum exit site"/>
    <property type="evidence" value="ECO:0007669"/>
    <property type="project" value="TreeGrafter"/>
</dbReference>
<dbReference type="InterPro" id="IPR024298">
    <property type="entry name" value="Sec16_Sec23-bd"/>
</dbReference>
<dbReference type="GO" id="GO:0007030">
    <property type="term" value="P:Golgi organization"/>
    <property type="evidence" value="ECO:0007669"/>
    <property type="project" value="TreeGrafter"/>
</dbReference>
<feature type="compositionally biased region" description="Low complexity" evidence="7">
    <location>
        <begin position="324"/>
        <end position="361"/>
    </location>
</feature>
<comment type="function">
    <text evidence="5 6">Involved in the initiation of assembly of the COPII coat required for the formation of transport vesicles from the endoplasmic reticulum (ER) and the selection of cargo molecules. Also involved in autophagy.</text>
</comment>
<evidence type="ECO:0000259" key="8">
    <source>
        <dbReference type="Pfam" id="PF12931"/>
    </source>
</evidence>
<keyword evidence="3 6" id="KW-0256">Endoplasmic reticulum</keyword>
<protein>
    <recommendedName>
        <fullName evidence="6">Protein transport protein sec16</fullName>
    </recommendedName>
</protein>
<feature type="region of interest" description="Disordered" evidence="7">
    <location>
        <begin position="1"/>
        <end position="165"/>
    </location>
</feature>
<evidence type="ECO:0000313" key="11">
    <source>
        <dbReference type="Proteomes" id="UP001150569"/>
    </source>
</evidence>
<evidence type="ECO:0000256" key="4">
    <source>
        <dbReference type="ARBA" id="ARBA00022892"/>
    </source>
</evidence>
<feature type="region of interest" description="Disordered" evidence="7">
    <location>
        <begin position="626"/>
        <end position="660"/>
    </location>
</feature>
<dbReference type="GO" id="GO:0006914">
    <property type="term" value="P:autophagy"/>
    <property type="evidence" value="ECO:0007669"/>
    <property type="project" value="UniProtKB-KW"/>
</dbReference>
<dbReference type="GO" id="GO:0016192">
    <property type="term" value="P:vesicle-mediated transport"/>
    <property type="evidence" value="ECO:0007669"/>
    <property type="project" value="UniProtKB-KW"/>
</dbReference>
<dbReference type="GO" id="GO:0005789">
    <property type="term" value="C:endoplasmic reticulum membrane"/>
    <property type="evidence" value="ECO:0007669"/>
    <property type="project" value="UniProtKB-SubCell"/>
</dbReference>
<keyword evidence="6" id="KW-0653">Protein transport</keyword>